<evidence type="ECO:0000256" key="3">
    <source>
        <dbReference type="ARBA" id="ARBA00022963"/>
    </source>
</evidence>
<dbReference type="GO" id="GO:0016042">
    <property type="term" value="P:lipid catabolic process"/>
    <property type="evidence" value="ECO:0007669"/>
    <property type="project" value="UniProtKB-KW"/>
</dbReference>
<dbReference type="SUPFAM" id="SSF51695">
    <property type="entry name" value="PLC-like phosphodiesterases"/>
    <property type="match status" value="1"/>
</dbReference>
<evidence type="ECO:0000259" key="9">
    <source>
        <dbReference type="PROSITE" id="PS50008"/>
    </source>
</evidence>
<keyword evidence="4 7" id="KW-0443">Lipid metabolism</keyword>
<dbReference type="InterPro" id="IPR001711">
    <property type="entry name" value="PLipase_C_Pinositol-sp_Y"/>
</dbReference>
<dbReference type="EMBL" id="KQ087223">
    <property type="protein sequence ID" value="KLT41075.1"/>
    <property type="molecule type" value="Genomic_DNA"/>
</dbReference>
<dbReference type="InterPro" id="IPR035892">
    <property type="entry name" value="C2_domain_sf"/>
</dbReference>
<dbReference type="PRINTS" id="PR00390">
    <property type="entry name" value="PHPHLIPASEC"/>
</dbReference>
<dbReference type="SUPFAM" id="SSF49562">
    <property type="entry name" value="C2 domain (Calcium/lipid-binding domain, CaLB)"/>
    <property type="match status" value="1"/>
</dbReference>
<accession>A0A0J0XIZ8</accession>
<keyword evidence="11" id="KW-1185">Reference proteome</keyword>
<dbReference type="Gene3D" id="3.20.20.190">
    <property type="entry name" value="Phosphatidylinositol (PI) phosphodiesterase"/>
    <property type="match status" value="1"/>
</dbReference>
<comment type="catalytic activity">
    <reaction evidence="1 7">
        <text>a 1,2-diacyl-sn-glycero-3-phospho-(1D-myo-inositol-4,5-bisphosphate) + H2O = 1D-myo-inositol 1,4,5-trisphosphate + a 1,2-diacyl-sn-glycerol + H(+)</text>
        <dbReference type="Rhea" id="RHEA:33179"/>
        <dbReference type="ChEBI" id="CHEBI:15377"/>
        <dbReference type="ChEBI" id="CHEBI:15378"/>
        <dbReference type="ChEBI" id="CHEBI:17815"/>
        <dbReference type="ChEBI" id="CHEBI:58456"/>
        <dbReference type="ChEBI" id="CHEBI:203600"/>
        <dbReference type="EC" id="3.1.4.11"/>
    </reaction>
</comment>
<dbReference type="RefSeq" id="XP_018277566.1">
    <property type="nucleotide sequence ID" value="XM_018423628.1"/>
</dbReference>
<evidence type="ECO:0000256" key="4">
    <source>
        <dbReference type="ARBA" id="ARBA00023098"/>
    </source>
</evidence>
<evidence type="ECO:0000256" key="7">
    <source>
        <dbReference type="RuleBase" id="RU361133"/>
    </source>
</evidence>
<dbReference type="GO" id="GO:0051209">
    <property type="term" value="P:release of sequestered calcium ion into cytosol"/>
    <property type="evidence" value="ECO:0007669"/>
    <property type="project" value="TreeGrafter"/>
</dbReference>
<evidence type="ECO:0000256" key="5">
    <source>
        <dbReference type="ARBA" id="ARBA00023224"/>
    </source>
</evidence>
<feature type="compositionally biased region" description="Acidic residues" evidence="8">
    <location>
        <begin position="291"/>
        <end position="311"/>
    </location>
</feature>
<dbReference type="Proteomes" id="UP000053611">
    <property type="component" value="Unassembled WGS sequence"/>
</dbReference>
<dbReference type="SMART" id="SM00148">
    <property type="entry name" value="PLCXc"/>
    <property type="match status" value="1"/>
</dbReference>
<evidence type="ECO:0000256" key="1">
    <source>
        <dbReference type="ARBA" id="ARBA00001195"/>
    </source>
</evidence>
<feature type="domain" description="PI-PLC Y-box" evidence="9">
    <location>
        <begin position="338"/>
        <end position="455"/>
    </location>
</feature>
<name>A0A0J0XIZ8_9TREE</name>
<evidence type="ECO:0000313" key="10">
    <source>
        <dbReference type="EMBL" id="KLT41075.1"/>
    </source>
</evidence>
<dbReference type="PANTHER" id="PTHR10336:SF169">
    <property type="entry name" value="PHOSPHOINOSITIDE PHOSPHOLIPASE C"/>
    <property type="match status" value="1"/>
</dbReference>
<keyword evidence="3 7" id="KW-0442">Lipid degradation</keyword>
<dbReference type="GO" id="GO:0048015">
    <property type="term" value="P:phosphatidylinositol-mediated signaling"/>
    <property type="evidence" value="ECO:0007669"/>
    <property type="project" value="TreeGrafter"/>
</dbReference>
<proteinExistence type="predicted"/>
<dbReference type="OrthoDB" id="269822at2759"/>
<feature type="region of interest" description="Disordered" evidence="8">
    <location>
        <begin position="288"/>
        <end position="315"/>
    </location>
</feature>
<reference evidence="10 11" key="1">
    <citation type="submission" date="2015-03" db="EMBL/GenBank/DDBJ databases">
        <title>Genomics and transcriptomics of the oil-accumulating basidiomycete yeast T. oleaginosus allow insights into substrate utilization and the diverse evolutionary trajectories of mating systems in fungi.</title>
        <authorList>
            <consortium name="DOE Joint Genome Institute"/>
            <person name="Kourist R."/>
            <person name="Kracht O."/>
            <person name="Bracharz F."/>
            <person name="Lipzen A."/>
            <person name="Nolan M."/>
            <person name="Ohm R."/>
            <person name="Grigoriev I."/>
            <person name="Sun S."/>
            <person name="Heitman J."/>
            <person name="Bruck T."/>
            <person name="Nowrousian M."/>
        </authorList>
    </citation>
    <scope>NUCLEOTIDE SEQUENCE [LARGE SCALE GENOMIC DNA]</scope>
    <source>
        <strain evidence="10 11">IBC0246</strain>
    </source>
</reference>
<dbReference type="SMART" id="SM00149">
    <property type="entry name" value="PLCYc"/>
    <property type="match status" value="1"/>
</dbReference>
<evidence type="ECO:0000256" key="2">
    <source>
        <dbReference type="ARBA" id="ARBA00022801"/>
    </source>
</evidence>
<dbReference type="STRING" id="879819.A0A0J0XIZ8"/>
<dbReference type="AlphaFoldDB" id="A0A0J0XIZ8"/>
<dbReference type="Gene3D" id="2.60.40.150">
    <property type="entry name" value="C2 domain"/>
    <property type="match status" value="1"/>
</dbReference>
<dbReference type="InterPro" id="IPR000909">
    <property type="entry name" value="PLipase_C_PInositol-sp_X_dom"/>
</dbReference>
<dbReference type="EC" id="3.1.4.11" evidence="7"/>
<dbReference type="InterPro" id="IPR001192">
    <property type="entry name" value="PI-PLC_fam"/>
</dbReference>
<dbReference type="Pfam" id="PF00388">
    <property type="entry name" value="PI-PLC-X"/>
    <property type="match status" value="1"/>
</dbReference>
<dbReference type="GO" id="GO:0004435">
    <property type="term" value="F:phosphatidylinositol-4,5-bisphosphate phospholipase C activity"/>
    <property type="evidence" value="ECO:0007669"/>
    <property type="project" value="UniProtKB-EC"/>
</dbReference>
<gene>
    <name evidence="10" type="ORF">CC85DRAFT_286767</name>
</gene>
<dbReference type="FunFam" id="3.20.20.190:FF:000039">
    <property type="entry name" value="Phosphoinositide phospholipase C"/>
    <property type="match status" value="1"/>
</dbReference>
<dbReference type="PROSITE" id="PS50007">
    <property type="entry name" value="PIPLC_X_DOMAIN"/>
    <property type="match status" value="1"/>
</dbReference>
<sequence>MSFSHFAISPSHPLHPPARAMSALTSAFAKLRPFGHGTDEAEDRGEALGGDAGQVEGQRDMVAGGGHAARHTALWDRLRVSPALRRFLASEGVLSAAEAGVDQPDDALPPALRQLVARPHAVCPPELTDRSHPLCDYLISSSHNTYLLAHQLYGKSCPSGYETALSAGARCVEIDAWDNDKDPAEPKVTHGFTLVSHIPYRHVCETIRDAIVAEEANRNGGAPVFISLENHCGPEGQKRLVEIAHEVFGDRLLNLNPREGTVHDPQHVTLAELGNKVCFMVEYYFPGQKPDDDDSSSSSDSDSDSDSDDEVRDDRAKAKEMYAAQRKAAPSANIIPELSALGVVVQSVKPPNNSWFESILENAPHHHLINISESALAAHLPANTDKVAAHNAKHLMRVYPKGTRISSKNLHPVPFWGIGAQVCALNWQTFGAAMQLNEALFYGTDGFVLKPTYRRHGGGPRSGRKKRLTLRVAGATDVPPREKMTPYLSCTLIHPDKFGKPPKRKTDGYAPHKTLTFLNGADAPPASDPVWDETLTWEYDDDEMVFLRMLLKSDDKFARNPVVAAGAVRLLYAVPGWSFVRLLDLHGRETACTVLVNIKIEDV</sequence>
<dbReference type="PROSITE" id="PS50008">
    <property type="entry name" value="PIPLC_Y_DOMAIN"/>
    <property type="match status" value="1"/>
</dbReference>
<evidence type="ECO:0000313" key="11">
    <source>
        <dbReference type="Proteomes" id="UP000053611"/>
    </source>
</evidence>
<dbReference type="Pfam" id="PF00387">
    <property type="entry name" value="PI-PLC-Y"/>
    <property type="match status" value="1"/>
</dbReference>
<evidence type="ECO:0000256" key="6">
    <source>
        <dbReference type="ARBA" id="ARBA00059664"/>
    </source>
</evidence>
<dbReference type="PANTHER" id="PTHR10336">
    <property type="entry name" value="PHOSPHOINOSITIDE-SPECIFIC PHOSPHOLIPASE C FAMILY PROTEIN"/>
    <property type="match status" value="1"/>
</dbReference>
<organism evidence="10 11">
    <name type="scientific">Cutaneotrichosporon oleaginosum</name>
    <dbReference type="NCBI Taxonomy" id="879819"/>
    <lineage>
        <taxon>Eukaryota</taxon>
        <taxon>Fungi</taxon>
        <taxon>Dikarya</taxon>
        <taxon>Basidiomycota</taxon>
        <taxon>Agaricomycotina</taxon>
        <taxon>Tremellomycetes</taxon>
        <taxon>Trichosporonales</taxon>
        <taxon>Trichosporonaceae</taxon>
        <taxon>Cutaneotrichosporon</taxon>
    </lineage>
</organism>
<keyword evidence="2 7" id="KW-0378">Hydrolase</keyword>
<dbReference type="GeneID" id="28984231"/>
<comment type="function">
    <text evidence="6">The production of the second messenger molecules diacylglycerol (DAG) and inositol 1,4,5-trisphosphate (IP3) is mediated by activated phosphatidylinositol-specific phospholipase C enzymes.</text>
</comment>
<evidence type="ECO:0000256" key="8">
    <source>
        <dbReference type="SAM" id="MobiDB-lite"/>
    </source>
</evidence>
<protein>
    <recommendedName>
        <fullName evidence="7">Phosphoinositide phospholipase C</fullName>
        <ecNumber evidence="7">3.1.4.11</ecNumber>
    </recommendedName>
</protein>
<keyword evidence="5" id="KW-0807">Transducer</keyword>
<dbReference type="InterPro" id="IPR017946">
    <property type="entry name" value="PLC-like_Pdiesterase_TIM-brl"/>
</dbReference>